<name>A0A166B1S0_9AGAM</name>
<protein>
    <submittedName>
        <fullName evidence="1">Uncharacterized protein</fullName>
    </submittedName>
</protein>
<dbReference type="AlphaFoldDB" id="A0A166B1S0"/>
<evidence type="ECO:0000313" key="2">
    <source>
        <dbReference type="Proteomes" id="UP000076532"/>
    </source>
</evidence>
<dbReference type="Proteomes" id="UP000076532">
    <property type="component" value="Unassembled WGS sequence"/>
</dbReference>
<accession>A0A166B1S0</accession>
<proteinExistence type="predicted"/>
<keyword evidence="2" id="KW-1185">Reference proteome</keyword>
<organism evidence="1 2">
    <name type="scientific">Athelia psychrophila</name>
    <dbReference type="NCBI Taxonomy" id="1759441"/>
    <lineage>
        <taxon>Eukaryota</taxon>
        <taxon>Fungi</taxon>
        <taxon>Dikarya</taxon>
        <taxon>Basidiomycota</taxon>
        <taxon>Agaricomycotina</taxon>
        <taxon>Agaricomycetes</taxon>
        <taxon>Agaricomycetidae</taxon>
        <taxon>Atheliales</taxon>
        <taxon>Atheliaceae</taxon>
        <taxon>Athelia</taxon>
    </lineage>
</organism>
<dbReference type="EMBL" id="KV417651">
    <property type="protein sequence ID" value="KZP12188.1"/>
    <property type="molecule type" value="Genomic_DNA"/>
</dbReference>
<gene>
    <name evidence="1" type="ORF">FIBSPDRAFT_870515</name>
</gene>
<reference evidence="1 2" key="1">
    <citation type="journal article" date="2016" name="Mol. Biol. Evol.">
        <title>Comparative Genomics of Early-Diverging Mushroom-Forming Fungi Provides Insights into the Origins of Lignocellulose Decay Capabilities.</title>
        <authorList>
            <person name="Nagy L.G."/>
            <person name="Riley R."/>
            <person name="Tritt A."/>
            <person name="Adam C."/>
            <person name="Daum C."/>
            <person name="Floudas D."/>
            <person name="Sun H."/>
            <person name="Yadav J.S."/>
            <person name="Pangilinan J."/>
            <person name="Larsson K.H."/>
            <person name="Matsuura K."/>
            <person name="Barry K."/>
            <person name="Labutti K."/>
            <person name="Kuo R."/>
            <person name="Ohm R.A."/>
            <person name="Bhattacharya S.S."/>
            <person name="Shirouzu T."/>
            <person name="Yoshinaga Y."/>
            <person name="Martin F.M."/>
            <person name="Grigoriev I.V."/>
            <person name="Hibbett D.S."/>
        </authorList>
    </citation>
    <scope>NUCLEOTIDE SEQUENCE [LARGE SCALE GENOMIC DNA]</scope>
    <source>
        <strain evidence="1 2">CBS 109695</strain>
    </source>
</reference>
<sequence length="125" mass="13741">MPIGLAVVSIGFQRAEEEYTHITIPNALCPTQCPYTERQPSLIETITPGARVFPVVLTRHHVQSLWPCPVSRPYGVCAPSGLALLQGLGHPRCAAGGQHRMSGRWDRNVRTGVGCHNEHRRPKVS</sequence>
<evidence type="ECO:0000313" key="1">
    <source>
        <dbReference type="EMBL" id="KZP12188.1"/>
    </source>
</evidence>